<name>A0ABV8GCY2_9ACTN</name>
<dbReference type="RefSeq" id="WP_379530184.1">
    <property type="nucleotide sequence ID" value="NZ_JBHSBI010000011.1"/>
</dbReference>
<gene>
    <name evidence="1" type="ORF">ACFOY2_23270</name>
</gene>
<dbReference type="Proteomes" id="UP001595851">
    <property type="component" value="Unassembled WGS sequence"/>
</dbReference>
<comment type="caution">
    <text evidence="1">The sequence shown here is derived from an EMBL/GenBank/DDBJ whole genome shotgun (WGS) entry which is preliminary data.</text>
</comment>
<evidence type="ECO:0000313" key="2">
    <source>
        <dbReference type="Proteomes" id="UP001595851"/>
    </source>
</evidence>
<protein>
    <recommendedName>
        <fullName evidence="3">DUF222 domain-containing protein</fullName>
    </recommendedName>
</protein>
<keyword evidence="2" id="KW-1185">Reference proteome</keyword>
<dbReference type="EMBL" id="JBHSBI010000011">
    <property type="protein sequence ID" value="MFC4010167.1"/>
    <property type="molecule type" value="Genomic_DNA"/>
</dbReference>
<reference evidence="2" key="1">
    <citation type="journal article" date="2019" name="Int. J. Syst. Evol. Microbiol.">
        <title>The Global Catalogue of Microorganisms (GCM) 10K type strain sequencing project: providing services to taxonomists for standard genome sequencing and annotation.</title>
        <authorList>
            <consortium name="The Broad Institute Genomics Platform"/>
            <consortium name="The Broad Institute Genome Sequencing Center for Infectious Disease"/>
            <person name="Wu L."/>
            <person name="Ma J."/>
        </authorList>
    </citation>
    <scope>NUCLEOTIDE SEQUENCE [LARGE SCALE GENOMIC DNA]</scope>
    <source>
        <strain evidence="2">TBRC 1276</strain>
    </source>
</reference>
<organism evidence="1 2">
    <name type="scientific">Nonomuraea purpurea</name>
    <dbReference type="NCBI Taxonomy" id="1849276"/>
    <lineage>
        <taxon>Bacteria</taxon>
        <taxon>Bacillati</taxon>
        <taxon>Actinomycetota</taxon>
        <taxon>Actinomycetes</taxon>
        <taxon>Streptosporangiales</taxon>
        <taxon>Streptosporangiaceae</taxon>
        <taxon>Nonomuraea</taxon>
    </lineage>
</organism>
<proteinExistence type="predicted"/>
<evidence type="ECO:0000313" key="1">
    <source>
        <dbReference type="EMBL" id="MFC4010167.1"/>
    </source>
</evidence>
<evidence type="ECO:0008006" key="3">
    <source>
        <dbReference type="Google" id="ProtNLM"/>
    </source>
</evidence>
<sequence length="360" mass="39219">MTRYAVDQARNVLMANWGTGFGDIATDVAELPRSPDSMRLATTLTDLSHACWRCYTHPASSVDQSGGASRIGMRRQRERDAFIVVADALIAPHLPANGSLTTCDTMVEDYAHRVGRALHDLGAPELTARISVDVDAELAAVERAERGDLTERAQQAVTLSREDASPLHTAQADVQLRQNPFGARTLFTEFDPAAAAIAAAHWLHAAAIATSRRTGLAPAQVVAQAENAKPHAHESLSQVITAMVAGVRPRQAVMPMIRHALHIADGHLRGITETKHRISALEQIIATAHADDPDLDLDSVFLPITPLNPARPALDLLENLLCGIRGCWLLYVEDPRRQHLTEEFLAEIRHEATVHGERLP</sequence>
<accession>A0ABV8GCY2</accession>